<evidence type="ECO:0000313" key="3">
    <source>
        <dbReference type="EMBL" id="RED63792.1"/>
    </source>
</evidence>
<keyword evidence="1" id="KW-1133">Transmembrane helix</keyword>
<keyword evidence="4" id="KW-1185">Reference proteome</keyword>
<dbReference type="SMART" id="SM00014">
    <property type="entry name" value="acidPPc"/>
    <property type="match status" value="1"/>
</dbReference>
<dbReference type="CDD" id="cd03392">
    <property type="entry name" value="PAP2_like_2"/>
    <property type="match status" value="1"/>
</dbReference>
<dbReference type="OrthoDB" id="9789113at2"/>
<feature type="transmembrane region" description="Helical" evidence="1">
    <location>
        <begin position="157"/>
        <end position="177"/>
    </location>
</feature>
<dbReference type="PANTHER" id="PTHR14969:SF13">
    <property type="entry name" value="AT30094P"/>
    <property type="match status" value="1"/>
</dbReference>
<dbReference type="AlphaFoldDB" id="A0A3D9IPU6"/>
<feature type="transmembrane region" description="Helical" evidence="1">
    <location>
        <begin position="7"/>
        <end position="26"/>
    </location>
</feature>
<accession>A0A3D9IPU6</accession>
<reference evidence="3 4" key="1">
    <citation type="submission" date="2018-07" db="EMBL/GenBank/DDBJ databases">
        <title>Genomic Encyclopedia of Type Strains, Phase III (KMG-III): the genomes of soil and plant-associated and newly described type strains.</title>
        <authorList>
            <person name="Whitman W."/>
        </authorList>
    </citation>
    <scope>NUCLEOTIDE SEQUENCE [LARGE SCALE GENOMIC DNA]</scope>
    <source>
        <strain evidence="3 4">CECT 8236</strain>
    </source>
</reference>
<feature type="transmembrane region" description="Helical" evidence="1">
    <location>
        <begin position="127"/>
        <end position="145"/>
    </location>
</feature>
<keyword evidence="1" id="KW-0812">Transmembrane</keyword>
<dbReference type="Gene3D" id="1.20.144.10">
    <property type="entry name" value="Phosphatidic acid phosphatase type 2/haloperoxidase"/>
    <property type="match status" value="2"/>
</dbReference>
<evidence type="ECO:0000256" key="1">
    <source>
        <dbReference type="SAM" id="Phobius"/>
    </source>
</evidence>
<evidence type="ECO:0000259" key="2">
    <source>
        <dbReference type="SMART" id="SM00014"/>
    </source>
</evidence>
<name>A0A3D9IPU6_9BACL</name>
<dbReference type="PANTHER" id="PTHR14969">
    <property type="entry name" value="SPHINGOSINE-1-PHOSPHATE PHOSPHOHYDROLASE"/>
    <property type="match status" value="1"/>
</dbReference>
<organism evidence="3 4">
    <name type="scientific">Cohnella lupini</name>
    <dbReference type="NCBI Taxonomy" id="1294267"/>
    <lineage>
        <taxon>Bacteria</taxon>
        <taxon>Bacillati</taxon>
        <taxon>Bacillota</taxon>
        <taxon>Bacilli</taxon>
        <taxon>Bacillales</taxon>
        <taxon>Paenibacillaceae</taxon>
        <taxon>Cohnella</taxon>
    </lineage>
</organism>
<gene>
    <name evidence="3" type="ORF">DFP95_10331</name>
</gene>
<dbReference type="RefSeq" id="WP_115991910.1">
    <property type="nucleotide sequence ID" value="NZ_QRDY01000003.1"/>
</dbReference>
<comment type="caution">
    <text evidence="3">The sequence shown here is derived from an EMBL/GenBank/DDBJ whole genome shotgun (WGS) entry which is preliminary data.</text>
</comment>
<dbReference type="EMBL" id="QRDY01000003">
    <property type="protein sequence ID" value="RED63792.1"/>
    <property type="molecule type" value="Genomic_DNA"/>
</dbReference>
<proteinExistence type="predicted"/>
<dbReference type="Pfam" id="PF01569">
    <property type="entry name" value="PAP2"/>
    <property type="match status" value="1"/>
</dbReference>
<dbReference type="InterPro" id="IPR000326">
    <property type="entry name" value="PAP2/HPO"/>
</dbReference>
<dbReference type="SUPFAM" id="SSF48317">
    <property type="entry name" value="Acid phosphatase/Vanadium-dependent haloperoxidase"/>
    <property type="match status" value="1"/>
</dbReference>
<dbReference type="InterPro" id="IPR036938">
    <property type="entry name" value="PAP2/HPO_sf"/>
</dbReference>
<feature type="transmembrane region" description="Helical" evidence="1">
    <location>
        <begin position="183"/>
        <end position="201"/>
    </location>
</feature>
<evidence type="ECO:0000313" key="4">
    <source>
        <dbReference type="Proteomes" id="UP000256869"/>
    </source>
</evidence>
<sequence>MVQLRRGYPWGLLSVILFTVICILVWTEGAVGFDESVITAVQGQQSPWLTRVMESFSWLGSTLVVTVLALAMLSFLAFVLGHRKELILFVAVVGGAPLLNTLLKIWFKRERPDINRLVEEAGYSFPSGHSMAAFALYGALTYLLWKHIRSRTGKIALVVFASAIVLSIGLSRVYLGVHYPSDVLGGYLASGVWLGLMIEIFQRMNKEVRVLRKAASSR</sequence>
<dbReference type="Proteomes" id="UP000256869">
    <property type="component" value="Unassembled WGS sequence"/>
</dbReference>
<keyword evidence="1" id="KW-0472">Membrane</keyword>
<protein>
    <submittedName>
        <fullName evidence="3">Undecaprenyl-diphosphatase</fullName>
    </submittedName>
</protein>
<feature type="transmembrane region" description="Helical" evidence="1">
    <location>
        <begin position="86"/>
        <end position="107"/>
    </location>
</feature>
<feature type="transmembrane region" description="Helical" evidence="1">
    <location>
        <begin position="56"/>
        <end position="79"/>
    </location>
</feature>
<feature type="domain" description="Phosphatidic acid phosphatase type 2/haloperoxidase" evidence="2">
    <location>
        <begin position="86"/>
        <end position="198"/>
    </location>
</feature>